<dbReference type="RefSeq" id="WP_168134593.1">
    <property type="nucleotide sequence ID" value="NZ_JAAVJH010000005.1"/>
</dbReference>
<evidence type="ECO:0000256" key="1">
    <source>
        <dbReference type="SAM" id="MobiDB-lite"/>
    </source>
</evidence>
<comment type="caution">
    <text evidence="3">The sequence shown here is derived from an EMBL/GenBank/DDBJ whole genome shotgun (WGS) entry which is preliminary data.</text>
</comment>
<dbReference type="Pfam" id="PF07238">
    <property type="entry name" value="PilZ"/>
    <property type="match status" value="1"/>
</dbReference>
<protein>
    <submittedName>
        <fullName evidence="3">PilZ domain-containing protein</fullName>
    </submittedName>
</protein>
<dbReference type="EMBL" id="JAAVJH010000005">
    <property type="protein sequence ID" value="NJR79079.1"/>
    <property type="molecule type" value="Genomic_DNA"/>
</dbReference>
<feature type="region of interest" description="Disordered" evidence="1">
    <location>
        <begin position="1"/>
        <end position="22"/>
    </location>
</feature>
<feature type="domain" description="PilZ" evidence="2">
    <location>
        <begin position="14"/>
        <end position="103"/>
    </location>
</feature>
<evidence type="ECO:0000313" key="4">
    <source>
        <dbReference type="Proteomes" id="UP000732399"/>
    </source>
</evidence>
<dbReference type="Proteomes" id="UP000732399">
    <property type="component" value="Unassembled WGS sequence"/>
</dbReference>
<reference evidence="3 4" key="1">
    <citation type="submission" date="2020-03" db="EMBL/GenBank/DDBJ databases">
        <authorList>
            <person name="Wang L."/>
            <person name="He N."/>
            <person name="Li Y."/>
            <person name="Fang Y."/>
            <person name="Zhang F."/>
        </authorList>
    </citation>
    <scope>NUCLEOTIDE SEQUENCE [LARGE SCALE GENOMIC DNA]</scope>
    <source>
        <strain evidence="3 4">36D10-4-7</strain>
    </source>
</reference>
<sequence>MFAAQYEPAERERRRRGSRAPAGVVARVDPGDEQVLGPKTLCRVADITVHGCKLETYTALSRGAAIWLTLPGGGIVAADVIWADDFNAGCVFLDPLRQALVDRLAKLHR</sequence>
<evidence type="ECO:0000313" key="3">
    <source>
        <dbReference type="EMBL" id="NJR79079.1"/>
    </source>
</evidence>
<keyword evidence="4" id="KW-1185">Reference proteome</keyword>
<accession>A0ABX1CM77</accession>
<name>A0ABX1CM77_9SPHN</name>
<organism evidence="3 4">
    <name type="scientific">Sphingomonas corticis</name>
    <dbReference type="NCBI Taxonomy" id="2722791"/>
    <lineage>
        <taxon>Bacteria</taxon>
        <taxon>Pseudomonadati</taxon>
        <taxon>Pseudomonadota</taxon>
        <taxon>Alphaproteobacteria</taxon>
        <taxon>Sphingomonadales</taxon>
        <taxon>Sphingomonadaceae</taxon>
        <taxon>Sphingomonas</taxon>
    </lineage>
</organism>
<dbReference type="InterPro" id="IPR009875">
    <property type="entry name" value="PilZ_domain"/>
</dbReference>
<evidence type="ECO:0000259" key="2">
    <source>
        <dbReference type="Pfam" id="PF07238"/>
    </source>
</evidence>
<proteinExistence type="predicted"/>
<dbReference type="SUPFAM" id="SSF141371">
    <property type="entry name" value="PilZ domain-like"/>
    <property type="match status" value="1"/>
</dbReference>
<gene>
    <name evidence="3" type="ORF">HBH26_10810</name>
</gene>